<dbReference type="InterPro" id="IPR008974">
    <property type="entry name" value="TRAF-like"/>
</dbReference>
<dbReference type="InterPro" id="IPR038765">
    <property type="entry name" value="Papain-like_cys_pep_sf"/>
</dbReference>
<feature type="region of interest" description="Disordered" evidence="10">
    <location>
        <begin position="838"/>
        <end position="857"/>
    </location>
</feature>
<evidence type="ECO:0000256" key="3">
    <source>
        <dbReference type="ARBA" id="ARBA00009085"/>
    </source>
</evidence>
<organism evidence="13 14">
    <name type="scientific">Hesseltinella vesiculosa</name>
    <dbReference type="NCBI Taxonomy" id="101127"/>
    <lineage>
        <taxon>Eukaryota</taxon>
        <taxon>Fungi</taxon>
        <taxon>Fungi incertae sedis</taxon>
        <taxon>Mucoromycota</taxon>
        <taxon>Mucoromycotina</taxon>
        <taxon>Mucoromycetes</taxon>
        <taxon>Mucorales</taxon>
        <taxon>Cunninghamellaceae</taxon>
        <taxon>Hesseltinella</taxon>
    </lineage>
</organism>
<dbReference type="PROSITE" id="PS50144">
    <property type="entry name" value="MATH"/>
    <property type="match status" value="1"/>
</dbReference>
<reference evidence="13 14" key="1">
    <citation type="submission" date="2016-07" db="EMBL/GenBank/DDBJ databases">
        <title>Pervasive Adenine N6-methylation of Active Genes in Fungi.</title>
        <authorList>
            <consortium name="DOE Joint Genome Institute"/>
            <person name="Mondo S.J."/>
            <person name="Dannebaum R.O."/>
            <person name="Kuo R.C."/>
            <person name="Labutti K."/>
            <person name="Haridas S."/>
            <person name="Kuo A."/>
            <person name="Salamov A."/>
            <person name="Ahrendt S.R."/>
            <person name="Lipzen A."/>
            <person name="Sullivan W."/>
            <person name="Andreopoulos W.B."/>
            <person name="Clum A."/>
            <person name="Lindquist E."/>
            <person name="Daum C."/>
            <person name="Ramamoorthy G.K."/>
            <person name="Gryganskyi A."/>
            <person name="Culley D."/>
            <person name="Magnuson J.K."/>
            <person name="James T.Y."/>
            <person name="O'Malley M.A."/>
            <person name="Stajich J.E."/>
            <person name="Spatafora J.W."/>
            <person name="Visel A."/>
            <person name="Grigoriev I.V."/>
        </authorList>
    </citation>
    <scope>NUCLEOTIDE SEQUENCE [LARGE SCALE GENOMIC DNA]</scope>
    <source>
        <strain evidence="13 14">NRRL 3301</strain>
    </source>
</reference>
<dbReference type="Gene3D" id="2.60.210.10">
    <property type="entry name" value="Apoptosis, Tumor Necrosis Factor Receptor Associated Protein 2, Chain A"/>
    <property type="match status" value="1"/>
</dbReference>
<dbReference type="CDD" id="cd02659">
    <property type="entry name" value="peptidase_C19C"/>
    <property type="match status" value="1"/>
</dbReference>
<dbReference type="SMART" id="SM00061">
    <property type="entry name" value="MATH"/>
    <property type="match status" value="1"/>
</dbReference>
<dbReference type="InterPro" id="IPR024729">
    <property type="entry name" value="USP7_ICP0-binding_dom"/>
</dbReference>
<evidence type="ECO:0000256" key="8">
    <source>
        <dbReference type="ARBA" id="ARBA00022807"/>
    </source>
</evidence>
<dbReference type="GO" id="GO:0016579">
    <property type="term" value="P:protein deubiquitination"/>
    <property type="evidence" value="ECO:0007669"/>
    <property type="project" value="InterPro"/>
</dbReference>
<evidence type="ECO:0000256" key="2">
    <source>
        <dbReference type="ARBA" id="ARBA00004123"/>
    </source>
</evidence>
<dbReference type="InterPro" id="IPR002083">
    <property type="entry name" value="MATH/TRAF_dom"/>
</dbReference>
<dbReference type="InterPro" id="IPR018200">
    <property type="entry name" value="USP_CS"/>
</dbReference>
<keyword evidence="7" id="KW-0378">Hydrolase</keyword>
<feature type="compositionally biased region" description="Gly residues" evidence="10">
    <location>
        <begin position="845"/>
        <end position="857"/>
    </location>
</feature>
<evidence type="ECO:0000313" key="13">
    <source>
        <dbReference type="EMBL" id="ORX43087.1"/>
    </source>
</evidence>
<evidence type="ECO:0000259" key="12">
    <source>
        <dbReference type="PROSITE" id="PS50235"/>
    </source>
</evidence>
<dbReference type="PROSITE" id="PS00972">
    <property type="entry name" value="USP_1"/>
    <property type="match status" value="1"/>
</dbReference>
<dbReference type="PANTHER" id="PTHR24006">
    <property type="entry name" value="UBIQUITIN CARBOXYL-TERMINAL HYDROLASE"/>
    <property type="match status" value="1"/>
</dbReference>
<keyword evidence="14" id="KW-1185">Reference proteome</keyword>
<protein>
    <recommendedName>
        <fullName evidence="4">ubiquitinyl hydrolase 1</fullName>
        <ecNumber evidence="4">3.4.19.12</ecNumber>
    </recommendedName>
</protein>
<evidence type="ECO:0000313" key="14">
    <source>
        <dbReference type="Proteomes" id="UP000242146"/>
    </source>
</evidence>
<dbReference type="FunFam" id="3.90.70.10:FF:000005">
    <property type="entry name" value="Ubiquitin carboxyl-terminal hydrolase 7"/>
    <property type="match status" value="1"/>
</dbReference>
<evidence type="ECO:0000256" key="7">
    <source>
        <dbReference type="ARBA" id="ARBA00022801"/>
    </source>
</evidence>
<gene>
    <name evidence="13" type="ORF">DM01DRAFT_1340861</name>
</gene>
<dbReference type="GO" id="GO:0004843">
    <property type="term" value="F:cysteine-type deubiquitinase activity"/>
    <property type="evidence" value="ECO:0007669"/>
    <property type="project" value="UniProtKB-EC"/>
</dbReference>
<name>A0A1X2G2S4_9FUNG</name>
<evidence type="ECO:0000256" key="9">
    <source>
        <dbReference type="ARBA" id="ARBA00023242"/>
    </source>
</evidence>
<dbReference type="GO" id="GO:0006508">
    <property type="term" value="P:proteolysis"/>
    <property type="evidence" value="ECO:0007669"/>
    <property type="project" value="UniProtKB-KW"/>
</dbReference>
<dbReference type="AlphaFoldDB" id="A0A1X2G2S4"/>
<keyword evidence="5" id="KW-0645">Protease</keyword>
<dbReference type="GO" id="GO:0140492">
    <property type="term" value="F:metal-dependent deubiquitinase activity"/>
    <property type="evidence" value="ECO:0007669"/>
    <property type="project" value="UniProtKB-ARBA"/>
</dbReference>
<dbReference type="Gene3D" id="3.10.20.90">
    <property type="entry name" value="Phosphatidylinositol 3-kinase Catalytic Subunit, Chain A, domain 1"/>
    <property type="match status" value="2"/>
</dbReference>
<comment type="subcellular location">
    <subcellularLocation>
        <location evidence="2">Nucleus</location>
    </subcellularLocation>
</comment>
<dbReference type="InterPro" id="IPR028889">
    <property type="entry name" value="USP"/>
</dbReference>
<evidence type="ECO:0000256" key="6">
    <source>
        <dbReference type="ARBA" id="ARBA00022786"/>
    </source>
</evidence>
<comment type="catalytic activity">
    <reaction evidence="1">
        <text>Thiol-dependent hydrolysis of ester, thioester, amide, peptide and isopeptide bonds formed by the C-terminal Gly of ubiquitin (a 76-residue protein attached to proteins as an intracellular targeting signal).</text>
        <dbReference type="EC" id="3.4.19.12"/>
    </reaction>
</comment>
<dbReference type="SUPFAM" id="SSF54001">
    <property type="entry name" value="Cysteine proteinases"/>
    <property type="match status" value="1"/>
</dbReference>
<dbReference type="Pfam" id="PF22486">
    <property type="entry name" value="MATH_2"/>
    <property type="match status" value="1"/>
</dbReference>
<evidence type="ECO:0000256" key="5">
    <source>
        <dbReference type="ARBA" id="ARBA00022670"/>
    </source>
</evidence>
<dbReference type="STRING" id="101127.A0A1X2G2S4"/>
<proteinExistence type="inferred from homology"/>
<feature type="compositionally biased region" description="Low complexity" evidence="10">
    <location>
        <begin position="18"/>
        <end position="34"/>
    </location>
</feature>
<accession>A0A1X2G2S4</accession>
<dbReference type="Pfam" id="PF12436">
    <property type="entry name" value="USP7_ICP0_bdg"/>
    <property type="match status" value="1"/>
</dbReference>
<dbReference type="SUPFAM" id="SSF49599">
    <property type="entry name" value="TRAF domain-like"/>
    <property type="match status" value="1"/>
</dbReference>
<feature type="domain" description="USP" evidence="12">
    <location>
        <begin position="220"/>
        <end position="545"/>
    </location>
</feature>
<dbReference type="PROSITE" id="PS50235">
    <property type="entry name" value="USP_3"/>
    <property type="match status" value="1"/>
</dbReference>
<dbReference type="GO" id="GO:0005634">
    <property type="term" value="C:nucleus"/>
    <property type="evidence" value="ECO:0007669"/>
    <property type="project" value="UniProtKB-SubCell"/>
</dbReference>
<comment type="similarity">
    <text evidence="3">Belongs to the peptidase C19 family.</text>
</comment>
<evidence type="ECO:0000256" key="10">
    <source>
        <dbReference type="SAM" id="MobiDB-lite"/>
    </source>
</evidence>
<dbReference type="Pfam" id="PF14533">
    <property type="entry name" value="USP7_C2"/>
    <property type="match status" value="1"/>
</dbReference>
<dbReference type="InterPro" id="IPR001394">
    <property type="entry name" value="Peptidase_C19_UCH"/>
</dbReference>
<evidence type="ECO:0000259" key="11">
    <source>
        <dbReference type="PROSITE" id="PS50144"/>
    </source>
</evidence>
<keyword evidence="9" id="KW-0539">Nucleus</keyword>
<sequence length="1173" mass="133854">MTIKDLRKLSLPQLTPDSRSNSSPAASLESSLSPKQPKPVSVKDDNVFHHLLHDLPDLETEQEFVYHWTISDWKGLETKAKSPKFQVGPYSWRILLFPKGNNQHDYISVYLEVADPAQDGHPDDWHACAQFSLVIWAPNDPTNYYNNQANHRFTSEEVDWGFTRFHEIKALSHQSNNGKGPFLISNSLTISVFVRLVKDDTGVLWHTFVNYDSRKETGYVGMKNQGATCYMNSLLQSLYCTNLFRKAVYEIPTENDEPTNSVSLALQRCFYNLQYEELPVGTTELTKSFGWDSLDAFMQHDVQEFNRVLQDNLEMKMKGTPADGAISKLFLGKMKSYIKCIDVDYESSRTEDFYDIQLNVKGCKDLHESFQDYVAIETLEGENKYQAEGYGLQDAKKGVIFEEFPPVLHLQLKRFEYDMLRDTMVKINDRHEFPEEICLDQYVSDKADAKDAYDYVLHGVLVHSGDLHSGHYFALIKPEKDGKWLRFDDDRVTPVTKKEVLEENFGDDPRPVSAGGPPSGGPLRSTFSRMMKRFTNAYMLVYIRKNKLDEVLGSISDDDIPNHLKKRLNEERAAQEKRRKDREEMHLYVKAAIITDESFKDWQRFDLTVFDDRALTTAPGIQVLKMLKTDTVSAFKDQVSKHYNLDKSQFRLWSIVCRANETLRVDKILTAGDDNISMEKQRDHSCHSSQFNGFAKFFLETTPPQSKASLPELKPDSLLVFLKYFNPMEQTITGLGHIFVSPDERVDSIRPQLLERAGLPPNQSLEFYEEVKMLLIEPMAPKSTFKSTGIQSGDIICFQRPVSESLSLELYSKNQCPNVREYYKLMYNQVLVQFKEKTEKRDSNGGNGNVGVNGGAPGALTTNGDTIQLILNREATYDQVARELGHKLGCVSSKIRLTTANPVTKQPKEVIHFRSNMQLEEMARGIFRAQEYAHAVTLETLTPIPLIYYEVLDVSMAVLENQRSLQVTLLGPGGIRDETTLTLNVPRVGSVSSLVPALVQSKKCKIDVSAPERLRFFESVGGRITKEFSLDQPIDNVSENVPILYIERIPDEEHTMDLDEDRLIQVVHYNKDPTRLHSVPFRFTVKKGEPFGRAKQRLQKRLGISGKVWQQIKFTVIKNITALDPEVIALDKDELLLQDFRIGENDALGLDHVDKSSKTSRFGAFERGIFIRG</sequence>
<dbReference type="PANTHER" id="PTHR24006:SF644">
    <property type="entry name" value="UBIQUITIN CARBOXYL-TERMINAL HYDROLASE 7"/>
    <property type="match status" value="1"/>
</dbReference>
<dbReference type="OrthoDB" id="289038at2759"/>
<feature type="region of interest" description="Disordered" evidence="10">
    <location>
        <begin position="1"/>
        <end position="40"/>
    </location>
</feature>
<evidence type="ECO:0000256" key="1">
    <source>
        <dbReference type="ARBA" id="ARBA00000707"/>
    </source>
</evidence>
<dbReference type="EMBL" id="MCGT01000058">
    <property type="protein sequence ID" value="ORX43087.1"/>
    <property type="molecule type" value="Genomic_DNA"/>
</dbReference>
<feature type="domain" description="MATH" evidence="11">
    <location>
        <begin position="63"/>
        <end position="194"/>
    </location>
</feature>
<keyword evidence="8" id="KW-0788">Thiol protease</keyword>
<dbReference type="InterPro" id="IPR029346">
    <property type="entry name" value="USP_C"/>
</dbReference>
<dbReference type="Proteomes" id="UP000242146">
    <property type="component" value="Unassembled WGS sequence"/>
</dbReference>
<dbReference type="Pfam" id="PF00443">
    <property type="entry name" value="UCH"/>
    <property type="match status" value="1"/>
</dbReference>
<dbReference type="PROSITE" id="PS00973">
    <property type="entry name" value="USP_2"/>
    <property type="match status" value="1"/>
</dbReference>
<keyword evidence="6" id="KW-0833">Ubl conjugation pathway</keyword>
<comment type="caution">
    <text evidence="13">The sequence shown here is derived from an EMBL/GenBank/DDBJ whole genome shotgun (WGS) entry which is preliminary data.</text>
</comment>
<evidence type="ECO:0000256" key="4">
    <source>
        <dbReference type="ARBA" id="ARBA00012759"/>
    </source>
</evidence>
<dbReference type="Gene3D" id="3.90.70.10">
    <property type="entry name" value="Cysteine proteinases"/>
    <property type="match status" value="1"/>
</dbReference>
<dbReference type="GO" id="GO:0005829">
    <property type="term" value="C:cytosol"/>
    <property type="evidence" value="ECO:0007669"/>
    <property type="project" value="TreeGrafter"/>
</dbReference>
<dbReference type="InterPro" id="IPR050164">
    <property type="entry name" value="Peptidase_C19"/>
</dbReference>
<dbReference type="GO" id="GO:0031647">
    <property type="term" value="P:regulation of protein stability"/>
    <property type="evidence" value="ECO:0007669"/>
    <property type="project" value="TreeGrafter"/>
</dbReference>
<dbReference type="EC" id="3.4.19.12" evidence="4"/>